<reference evidence="2" key="1">
    <citation type="journal article" date="2019" name="Int. J. Syst. Evol. Microbiol.">
        <title>The Global Catalogue of Microorganisms (GCM) 10K type strain sequencing project: providing services to taxonomists for standard genome sequencing and annotation.</title>
        <authorList>
            <consortium name="The Broad Institute Genomics Platform"/>
            <consortium name="The Broad Institute Genome Sequencing Center for Infectious Disease"/>
            <person name="Wu L."/>
            <person name="Ma J."/>
        </authorList>
    </citation>
    <scope>NUCLEOTIDE SEQUENCE [LARGE SCALE GENOMIC DNA]</scope>
    <source>
        <strain evidence="2">CGMCC 4.7289</strain>
    </source>
</reference>
<dbReference type="RefSeq" id="WP_253763031.1">
    <property type="nucleotide sequence ID" value="NZ_JAMZDZ010000001.1"/>
</dbReference>
<evidence type="ECO:0000313" key="1">
    <source>
        <dbReference type="EMBL" id="MFC4135152.1"/>
    </source>
</evidence>
<gene>
    <name evidence="1" type="ORF">ACFOZ4_31455</name>
</gene>
<dbReference type="Proteomes" id="UP001595816">
    <property type="component" value="Unassembled WGS sequence"/>
</dbReference>
<organism evidence="1 2">
    <name type="scientific">Hamadaea flava</name>
    <dbReference type="NCBI Taxonomy" id="1742688"/>
    <lineage>
        <taxon>Bacteria</taxon>
        <taxon>Bacillati</taxon>
        <taxon>Actinomycetota</taxon>
        <taxon>Actinomycetes</taxon>
        <taxon>Micromonosporales</taxon>
        <taxon>Micromonosporaceae</taxon>
        <taxon>Hamadaea</taxon>
    </lineage>
</organism>
<protein>
    <submittedName>
        <fullName evidence="1">Uncharacterized protein</fullName>
    </submittedName>
</protein>
<sequence length="95" mass="10781">MEVGRYFALLEESTGGKGQYANWKLTNLFDLGLEREAAVAGALQLARTYKPRHPWSDRGRRIFEHGLDSWVVIVEGATSSHHFRLSLTRLLAEQP</sequence>
<evidence type="ECO:0000313" key="2">
    <source>
        <dbReference type="Proteomes" id="UP001595816"/>
    </source>
</evidence>
<dbReference type="EMBL" id="JBHSAY010000020">
    <property type="protein sequence ID" value="MFC4135152.1"/>
    <property type="molecule type" value="Genomic_DNA"/>
</dbReference>
<proteinExistence type="predicted"/>
<keyword evidence="2" id="KW-1185">Reference proteome</keyword>
<accession>A0ABV8LVT6</accession>
<comment type="caution">
    <text evidence="1">The sequence shown here is derived from an EMBL/GenBank/DDBJ whole genome shotgun (WGS) entry which is preliminary data.</text>
</comment>
<name>A0ABV8LVT6_9ACTN</name>